<reference evidence="1 2" key="1">
    <citation type="submission" date="2020-08" db="EMBL/GenBank/DDBJ databases">
        <title>Genomic Encyclopedia of Type Strains, Phase IV (KMG-V): Genome sequencing to study the core and pangenomes of soil and plant-associated prokaryotes.</title>
        <authorList>
            <person name="Whitman W."/>
        </authorList>
    </citation>
    <scope>NUCLEOTIDE SEQUENCE [LARGE SCALE GENOMIC DNA]</scope>
    <source>
        <strain evidence="1 2">X5P2</strain>
    </source>
</reference>
<name>A0A9X0QE37_9BACT</name>
<proteinExistence type="predicted"/>
<evidence type="ECO:0000313" key="1">
    <source>
        <dbReference type="EMBL" id="MBB5328588.1"/>
    </source>
</evidence>
<dbReference type="EMBL" id="JACHEB010000004">
    <property type="protein sequence ID" value="MBB5328588.1"/>
    <property type="molecule type" value="Genomic_DNA"/>
</dbReference>
<organism evidence="1 2">
    <name type="scientific">Tunturiibacter gelidiferens</name>
    <dbReference type="NCBI Taxonomy" id="3069689"/>
    <lineage>
        <taxon>Bacteria</taxon>
        <taxon>Pseudomonadati</taxon>
        <taxon>Acidobacteriota</taxon>
        <taxon>Terriglobia</taxon>
        <taxon>Terriglobales</taxon>
        <taxon>Acidobacteriaceae</taxon>
        <taxon>Tunturiibacter</taxon>
    </lineage>
</organism>
<accession>A0A9X0QE37</accession>
<keyword evidence="2" id="KW-1185">Reference proteome</keyword>
<dbReference type="Proteomes" id="UP000535182">
    <property type="component" value="Unassembled WGS sequence"/>
</dbReference>
<protein>
    <submittedName>
        <fullName evidence="1">Uncharacterized protein</fullName>
    </submittedName>
</protein>
<gene>
    <name evidence="1" type="ORF">HDF14_002198</name>
</gene>
<evidence type="ECO:0000313" key="2">
    <source>
        <dbReference type="Proteomes" id="UP000535182"/>
    </source>
</evidence>
<dbReference type="AlphaFoldDB" id="A0A9X0QE37"/>
<sequence>MAMHRLHHFVQDLPLVRHCNAVPLANLTRRSGLVHQHEVSINNKDYRSIKLVITVMVVSRVMDG</sequence>
<comment type="caution">
    <text evidence="1">The sequence shown here is derived from an EMBL/GenBank/DDBJ whole genome shotgun (WGS) entry which is preliminary data.</text>
</comment>